<name>A0A8J7P7J3_ATRSP</name>
<feature type="non-terminal residue" evidence="2">
    <location>
        <position position="1"/>
    </location>
</feature>
<evidence type="ECO:0000313" key="2">
    <source>
        <dbReference type="EMBL" id="MBN3325955.1"/>
    </source>
</evidence>
<dbReference type="Proteomes" id="UP000736164">
    <property type="component" value="Unassembled WGS sequence"/>
</dbReference>
<reference evidence="2" key="1">
    <citation type="journal article" date="2021" name="Cell">
        <title>Tracing the genetic footprints of vertebrate landing in non-teleost ray-finned fishes.</title>
        <authorList>
            <person name="Bi X."/>
            <person name="Wang K."/>
            <person name="Yang L."/>
            <person name="Pan H."/>
            <person name="Jiang H."/>
            <person name="Wei Q."/>
            <person name="Fang M."/>
            <person name="Yu H."/>
            <person name="Zhu C."/>
            <person name="Cai Y."/>
            <person name="He Y."/>
            <person name="Gan X."/>
            <person name="Zeng H."/>
            <person name="Yu D."/>
            <person name="Zhu Y."/>
            <person name="Jiang H."/>
            <person name="Qiu Q."/>
            <person name="Yang H."/>
            <person name="Zhang Y.E."/>
            <person name="Wang W."/>
            <person name="Zhu M."/>
            <person name="He S."/>
            <person name="Zhang G."/>
        </authorList>
    </citation>
    <scope>NUCLEOTIDE SEQUENCE</scope>
    <source>
        <strain evidence="2">Allg_001</strain>
    </source>
</reference>
<protein>
    <submittedName>
        <fullName evidence="2">SLAF8 protein</fullName>
    </submittedName>
</protein>
<dbReference type="PANTHER" id="PTHR21063:SF4">
    <property type="entry name" value="CD48 ANTIGEN-RELATED"/>
    <property type="match status" value="1"/>
</dbReference>
<dbReference type="AlphaFoldDB" id="A0A8J7P7J3"/>
<sequence>MGLSSAQSEGKQLVRAAGQSVTFEAAVLQKGFLSHGSDSIIVVIDGKGTTEFVKRFKGRVSWDSQTGLFKITELNTQDSGNYKILNNDGQETVTVNFLLKVYNRVSKPQVSTVSQVSESCLLMCSVSNGREVTLSWQREGETLFYISSSDLNTPLTLPLETEGLSHSYSCVASNPASTETVSVRNCKETGKQMCSCSAAIIINYCAFVCVPL</sequence>
<keyword evidence="3" id="KW-1185">Reference proteome</keyword>
<dbReference type="InterPro" id="IPR007110">
    <property type="entry name" value="Ig-like_dom"/>
</dbReference>
<comment type="caution">
    <text evidence="2">The sequence shown here is derived from an EMBL/GenBank/DDBJ whole genome shotgun (WGS) entry which is preliminary data.</text>
</comment>
<dbReference type="PROSITE" id="PS50835">
    <property type="entry name" value="IG_LIKE"/>
    <property type="match status" value="1"/>
</dbReference>
<proteinExistence type="predicted"/>
<dbReference type="InterPro" id="IPR013783">
    <property type="entry name" value="Ig-like_fold"/>
</dbReference>
<organism evidence="2 3">
    <name type="scientific">Atractosteus spatula</name>
    <name type="common">Alligator gar</name>
    <name type="synonym">Lepisosteus spatula</name>
    <dbReference type="NCBI Taxonomy" id="7917"/>
    <lineage>
        <taxon>Eukaryota</taxon>
        <taxon>Metazoa</taxon>
        <taxon>Chordata</taxon>
        <taxon>Craniata</taxon>
        <taxon>Vertebrata</taxon>
        <taxon>Euteleostomi</taxon>
        <taxon>Actinopterygii</taxon>
        <taxon>Neopterygii</taxon>
        <taxon>Holostei</taxon>
        <taxon>Semionotiformes</taxon>
        <taxon>Lepisosteidae</taxon>
        <taxon>Atractosteus</taxon>
    </lineage>
</organism>
<dbReference type="EMBL" id="JAAWVO010078109">
    <property type="protein sequence ID" value="MBN3325955.1"/>
    <property type="molecule type" value="Genomic_DNA"/>
</dbReference>
<dbReference type="SUPFAM" id="SSF48726">
    <property type="entry name" value="Immunoglobulin"/>
    <property type="match status" value="2"/>
</dbReference>
<evidence type="ECO:0000259" key="1">
    <source>
        <dbReference type="PROSITE" id="PS50835"/>
    </source>
</evidence>
<accession>A0A8J7P7J3</accession>
<dbReference type="Gene3D" id="2.60.40.10">
    <property type="entry name" value="Immunoglobulins"/>
    <property type="match status" value="2"/>
</dbReference>
<feature type="non-terminal residue" evidence="2">
    <location>
        <position position="212"/>
    </location>
</feature>
<dbReference type="InterPro" id="IPR036179">
    <property type="entry name" value="Ig-like_dom_sf"/>
</dbReference>
<feature type="domain" description="Ig-like" evidence="1">
    <location>
        <begin position="108"/>
        <end position="182"/>
    </location>
</feature>
<gene>
    <name evidence="2" type="primary">Slamf8</name>
    <name evidence="2" type="ORF">GTO95_0004163</name>
</gene>
<evidence type="ECO:0000313" key="3">
    <source>
        <dbReference type="Proteomes" id="UP000736164"/>
    </source>
</evidence>
<dbReference type="PANTHER" id="PTHR21063">
    <property type="entry name" value="LFA-3"/>
    <property type="match status" value="1"/>
</dbReference>